<dbReference type="InterPro" id="IPR015943">
    <property type="entry name" value="WD40/YVTN_repeat-like_dom_sf"/>
</dbReference>
<dbReference type="AlphaFoldDB" id="A0A5B9PG95"/>
<dbReference type="Pfam" id="PF13360">
    <property type="entry name" value="PQQ_2"/>
    <property type="match status" value="1"/>
</dbReference>
<dbReference type="InterPro" id="IPR002372">
    <property type="entry name" value="PQQ_rpt_dom"/>
</dbReference>
<dbReference type="PANTHER" id="PTHR34512:SF30">
    <property type="entry name" value="OUTER MEMBRANE PROTEIN ASSEMBLY FACTOR BAMB"/>
    <property type="match status" value="1"/>
</dbReference>
<dbReference type="SMART" id="SM00564">
    <property type="entry name" value="PQQ"/>
    <property type="match status" value="4"/>
</dbReference>
<dbReference type="SUPFAM" id="SSF50998">
    <property type="entry name" value="Quinoprotein alcohol dehydrogenase-like"/>
    <property type="match status" value="1"/>
</dbReference>
<dbReference type="Proteomes" id="UP000322214">
    <property type="component" value="Chromosome"/>
</dbReference>
<sequence>MIDRHRRIALFVVAFTLAAFTSSQPARLRADDWGQWMGPNRDGVYSESGIIDSIPESGLKVKWRTPIRGGYAGPAVAGGKVFVFDYDVKEGKLVNRPDLRATMQGMERVIALDETDGSEIWRYEYECPYEISYPAGPRCTPTIDGDRVYTLGSEGDLCCLNVKDGTLVWKKSLKEDFGAEVPMWGFSAHPLVDGDMLYTMVGGEGQGVVALDKLTGAVKWKALDSKAGYCPPSIIEHAGVRQMIVFSPTGVTSLNPTDGSQYWTIAIEPLYEMSICRPMLDGNLLYASGIGSQSVMIELDPEKPAAKELWRGNPKKSVFGANATPMFVDGILYGSDCQLGKFFAVDAKDGTRLWETFDATLPTEKRRANHGTAFVTRLGDSNRYLIFSEVGDLIVAELTKEKYQPLGRFHVLEPTGECFGRNVVWSHPAYANKTVYVRNDKEIVAVSLAKPAE</sequence>
<dbReference type="PANTHER" id="PTHR34512">
    <property type="entry name" value="CELL SURFACE PROTEIN"/>
    <property type="match status" value="1"/>
</dbReference>
<feature type="domain" description="Pyrrolo-quinoline quinone repeat" evidence="1">
    <location>
        <begin position="106"/>
        <end position="355"/>
    </location>
</feature>
<dbReference type="EMBL" id="CP042912">
    <property type="protein sequence ID" value="QEG23616.1"/>
    <property type="molecule type" value="Genomic_DNA"/>
</dbReference>
<dbReference type="STRING" id="980251.GCA_001642875_04436"/>
<evidence type="ECO:0000313" key="3">
    <source>
        <dbReference type="Proteomes" id="UP000322214"/>
    </source>
</evidence>
<organism evidence="2 3">
    <name type="scientific">Mariniblastus fucicola</name>
    <dbReference type="NCBI Taxonomy" id="980251"/>
    <lineage>
        <taxon>Bacteria</taxon>
        <taxon>Pseudomonadati</taxon>
        <taxon>Planctomycetota</taxon>
        <taxon>Planctomycetia</taxon>
        <taxon>Pirellulales</taxon>
        <taxon>Pirellulaceae</taxon>
        <taxon>Mariniblastus</taxon>
    </lineage>
</organism>
<proteinExistence type="predicted"/>
<dbReference type="KEGG" id="mff:MFFC18_35170"/>
<accession>A0A5B9PG95</accession>
<dbReference type="InterPro" id="IPR018391">
    <property type="entry name" value="PQQ_b-propeller_rpt"/>
</dbReference>
<dbReference type="RefSeq" id="WP_390176073.1">
    <property type="nucleotide sequence ID" value="NZ_CP042912.1"/>
</dbReference>
<protein>
    <submittedName>
        <fullName evidence="2">Outer membrane biogenesis protein BamB</fullName>
    </submittedName>
</protein>
<keyword evidence="3" id="KW-1185">Reference proteome</keyword>
<evidence type="ECO:0000259" key="1">
    <source>
        <dbReference type="Pfam" id="PF13360"/>
    </source>
</evidence>
<name>A0A5B9PG95_9BACT</name>
<dbReference type="Gene3D" id="2.130.10.10">
    <property type="entry name" value="YVTN repeat-like/Quinoprotein amine dehydrogenase"/>
    <property type="match status" value="2"/>
</dbReference>
<evidence type="ECO:0000313" key="2">
    <source>
        <dbReference type="EMBL" id="QEG23616.1"/>
    </source>
</evidence>
<dbReference type="InterPro" id="IPR011047">
    <property type="entry name" value="Quinoprotein_ADH-like_sf"/>
</dbReference>
<gene>
    <name evidence="2" type="ORF">MFFC18_35170</name>
</gene>
<reference evidence="2 3" key="1">
    <citation type="submission" date="2019-08" db="EMBL/GenBank/DDBJ databases">
        <title>Deep-cultivation of Planctomycetes and their phenomic and genomic characterization uncovers novel biology.</title>
        <authorList>
            <person name="Wiegand S."/>
            <person name="Jogler M."/>
            <person name="Boedeker C."/>
            <person name="Pinto D."/>
            <person name="Vollmers J."/>
            <person name="Rivas-Marin E."/>
            <person name="Kohn T."/>
            <person name="Peeters S.H."/>
            <person name="Heuer A."/>
            <person name="Rast P."/>
            <person name="Oberbeckmann S."/>
            <person name="Bunk B."/>
            <person name="Jeske O."/>
            <person name="Meyerdierks A."/>
            <person name="Storesund J.E."/>
            <person name="Kallscheuer N."/>
            <person name="Luecker S."/>
            <person name="Lage O.M."/>
            <person name="Pohl T."/>
            <person name="Merkel B.J."/>
            <person name="Hornburger P."/>
            <person name="Mueller R.-W."/>
            <person name="Bruemmer F."/>
            <person name="Labrenz M."/>
            <person name="Spormann A.M."/>
            <person name="Op den Camp H."/>
            <person name="Overmann J."/>
            <person name="Amann R."/>
            <person name="Jetten M.S.M."/>
            <person name="Mascher T."/>
            <person name="Medema M.H."/>
            <person name="Devos D.P."/>
            <person name="Kaster A.-K."/>
            <person name="Ovreas L."/>
            <person name="Rohde M."/>
            <person name="Galperin M.Y."/>
            <person name="Jogler C."/>
        </authorList>
    </citation>
    <scope>NUCLEOTIDE SEQUENCE [LARGE SCALE GENOMIC DNA]</scope>
    <source>
        <strain evidence="2 3">FC18</strain>
    </source>
</reference>